<dbReference type="Proteomes" id="UP001055104">
    <property type="component" value="Unassembled WGS sequence"/>
</dbReference>
<keyword evidence="1" id="KW-0472">Membrane</keyword>
<gene>
    <name evidence="2" type="ORF">CE91St7_13190</name>
</gene>
<organism evidence="2 3">
    <name type="scientific">Phocaeicola dorei</name>
    <dbReference type="NCBI Taxonomy" id="357276"/>
    <lineage>
        <taxon>Bacteria</taxon>
        <taxon>Pseudomonadati</taxon>
        <taxon>Bacteroidota</taxon>
        <taxon>Bacteroidia</taxon>
        <taxon>Bacteroidales</taxon>
        <taxon>Bacteroidaceae</taxon>
        <taxon>Phocaeicola</taxon>
    </lineage>
</organism>
<keyword evidence="1" id="KW-0812">Transmembrane</keyword>
<evidence type="ECO:0000256" key="1">
    <source>
        <dbReference type="SAM" id="Phobius"/>
    </source>
</evidence>
<dbReference type="AlphaFoldDB" id="A0AA37KD74"/>
<evidence type="ECO:0000313" key="3">
    <source>
        <dbReference type="Proteomes" id="UP001055104"/>
    </source>
</evidence>
<dbReference type="EMBL" id="BQOB01000001">
    <property type="protein sequence ID" value="GKH80435.1"/>
    <property type="molecule type" value="Genomic_DNA"/>
</dbReference>
<reference evidence="2" key="1">
    <citation type="submission" date="2022-01" db="EMBL/GenBank/DDBJ databases">
        <title>Novel bile acid biosynthetic pathways are enriched in the microbiome of centenarians.</title>
        <authorList>
            <person name="Sato Y."/>
            <person name="Atarashi K."/>
            <person name="Plichta R.D."/>
            <person name="Arai Y."/>
            <person name="Sasajima S."/>
            <person name="Kearney M.S."/>
            <person name="Suda W."/>
            <person name="Takeshita K."/>
            <person name="Sasaki T."/>
            <person name="Okamoto S."/>
            <person name="Skelly N.A."/>
            <person name="Okamura Y."/>
            <person name="Vlamakis H."/>
            <person name="Li Y."/>
            <person name="Tanoue T."/>
            <person name="Takei H."/>
            <person name="Nittono H."/>
            <person name="Narushima S."/>
            <person name="Irie J."/>
            <person name="Itoh H."/>
            <person name="Moriya K."/>
            <person name="Sugiura Y."/>
            <person name="Suematsu M."/>
            <person name="Moritoki N."/>
            <person name="Shibata S."/>
            <person name="Littman R.D."/>
            <person name="Fischbach A.M."/>
            <person name="Uwamino Y."/>
            <person name="Inoue T."/>
            <person name="Honda A."/>
            <person name="Hattori M."/>
            <person name="Murai T."/>
            <person name="Xavier J.R."/>
            <person name="Hirose N."/>
            <person name="Honda K."/>
        </authorList>
    </citation>
    <scope>NUCLEOTIDE SEQUENCE</scope>
    <source>
        <strain evidence="2">CE91-St7</strain>
    </source>
</reference>
<keyword evidence="1" id="KW-1133">Transmembrane helix</keyword>
<accession>A0AA37KD74</accession>
<name>A0AA37KD74_9BACT</name>
<evidence type="ECO:0000313" key="2">
    <source>
        <dbReference type="EMBL" id="GKH80435.1"/>
    </source>
</evidence>
<sequence>MELFSDSPTFNGMDAHELNPIIVRRGKVNNLMMLFIMKNVNVVVNTNIGVLVYFI</sequence>
<feature type="transmembrane region" description="Helical" evidence="1">
    <location>
        <begin position="31"/>
        <end position="54"/>
    </location>
</feature>
<comment type="caution">
    <text evidence="2">The sequence shown here is derived from an EMBL/GenBank/DDBJ whole genome shotgun (WGS) entry which is preliminary data.</text>
</comment>
<proteinExistence type="predicted"/>
<protein>
    <submittedName>
        <fullName evidence="2">Uncharacterized protein</fullName>
    </submittedName>
</protein>